<feature type="region of interest" description="Disordered" evidence="1">
    <location>
        <begin position="23"/>
        <end position="103"/>
    </location>
</feature>
<proteinExistence type="predicted"/>
<name>A0AAV7P2E1_PLEWA</name>
<gene>
    <name evidence="3" type="ORF">NDU88_007516</name>
</gene>
<dbReference type="AlphaFoldDB" id="A0AAV7P2E1"/>
<dbReference type="EMBL" id="JANPWB010000012">
    <property type="protein sequence ID" value="KAJ1119330.1"/>
    <property type="molecule type" value="Genomic_DNA"/>
</dbReference>
<feature type="compositionally biased region" description="Gly residues" evidence="1">
    <location>
        <begin position="33"/>
        <end position="43"/>
    </location>
</feature>
<accession>A0AAV7P2E1</accession>
<feature type="compositionally biased region" description="Polar residues" evidence="1">
    <location>
        <begin position="63"/>
        <end position="73"/>
    </location>
</feature>
<feature type="chain" id="PRO_5043798586" evidence="2">
    <location>
        <begin position="23"/>
        <end position="103"/>
    </location>
</feature>
<evidence type="ECO:0000256" key="2">
    <source>
        <dbReference type="SAM" id="SignalP"/>
    </source>
</evidence>
<keyword evidence="4" id="KW-1185">Reference proteome</keyword>
<sequence length="103" mass="11140">MADSETALGVLFWSLAVHFGDSAQFSGDPAEGGEQGSGAGAGPDGRAQRKRRMRWGRVENHLLWSQSPSSMQEGSDDRLGGIEHLKTRAGEKNDKIPPEEYAN</sequence>
<evidence type="ECO:0000313" key="4">
    <source>
        <dbReference type="Proteomes" id="UP001066276"/>
    </source>
</evidence>
<feature type="signal peptide" evidence="2">
    <location>
        <begin position="1"/>
        <end position="22"/>
    </location>
</feature>
<evidence type="ECO:0000256" key="1">
    <source>
        <dbReference type="SAM" id="MobiDB-lite"/>
    </source>
</evidence>
<comment type="caution">
    <text evidence="3">The sequence shown here is derived from an EMBL/GenBank/DDBJ whole genome shotgun (WGS) entry which is preliminary data.</text>
</comment>
<reference evidence="3" key="1">
    <citation type="journal article" date="2022" name="bioRxiv">
        <title>Sequencing and chromosome-scale assembly of the giantPleurodeles waltlgenome.</title>
        <authorList>
            <person name="Brown T."/>
            <person name="Elewa A."/>
            <person name="Iarovenko S."/>
            <person name="Subramanian E."/>
            <person name="Araus A.J."/>
            <person name="Petzold A."/>
            <person name="Susuki M."/>
            <person name="Suzuki K.-i.T."/>
            <person name="Hayashi T."/>
            <person name="Toyoda A."/>
            <person name="Oliveira C."/>
            <person name="Osipova E."/>
            <person name="Leigh N.D."/>
            <person name="Simon A."/>
            <person name="Yun M.H."/>
        </authorList>
    </citation>
    <scope>NUCLEOTIDE SEQUENCE</scope>
    <source>
        <strain evidence="3">20211129_DDA</strain>
        <tissue evidence="3">Liver</tissue>
    </source>
</reference>
<keyword evidence="2" id="KW-0732">Signal</keyword>
<evidence type="ECO:0000313" key="3">
    <source>
        <dbReference type="EMBL" id="KAJ1119330.1"/>
    </source>
</evidence>
<feature type="compositionally biased region" description="Basic and acidic residues" evidence="1">
    <location>
        <begin position="75"/>
        <end position="103"/>
    </location>
</feature>
<protein>
    <submittedName>
        <fullName evidence="3">Uncharacterized protein</fullName>
    </submittedName>
</protein>
<dbReference type="Proteomes" id="UP001066276">
    <property type="component" value="Chromosome 8"/>
</dbReference>
<organism evidence="3 4">
    <name type="scientific">Pleurodeles waltl</name>
    <name type="common">Iberian ribbed newt</name>
    <dbReference type="NCBI Taxonomy" id="8319"/>
    <lineage>
        <taxon>Eukaryota</taxon>
        <taxon>Metazoa</taxon>
        <taxon>Chordata</taxon>
        <taxon>Craniata</taxon>
        <taxon>Vertebrata</taxon>
        <taxon>Euteleostomi</taxon>
        <taxon>Amphibia</taxon>
        <taxon>Batrachia</taxon>
        <taxon>Caudata</taxon>
        <taxon>Salamandroidea</taxon>
        <taxon>Salamandridae</taxon>
        <taxon>Pleurodelinae</taxon>
        <taxon>Pleurodeles</taxon>
    </lineage>
</organism>